<name>A0A2G5B145_COERN</name>
<proteinExistence type="predicted"/>
<evidence type="ECO:0000313" key="2">
    <source>
        <dbReference type="Proteomes" id="UP000242474"/>
    </source>
</evidence>
<dbReference type="STRING" id="763665.A0A2G5B145"/>
<accession>A0A2G5B145</accession>
<dbReference type="OrthoDB" id="5553900at2759"/>
<dbReference type="Proteomes" id="UP000242474">
    <property type="component" value="Unassembled WGS sequence"/>
</dbReference>
<keyword evidence="2" id="KW-1185">Reference proteome</keyword>
<reference evidence="1 2" key="1">
    <citation type="journal article" date="2015" name="Genome Biol. Evol.">
        <title>Phylogenomic analyses indicate that early fungi evolved digesting cell walls of algal ancestors of land plants.</title>
        <authorList>
            <person name="Chang Y."/>
            <person name="Wang S."/>
            <person name="Sekimoto S."/>
            <person name="Aerts A.L."/>
            <person name="Choi C."/>
            <person name="Clum A."/>
            <person name="LaButti K.M."/>
            <person name="Lindquist E.A."/>
            <person name="Yee Ngan C."/>
            <person name="Ohm R.A."/>
            <person name="Salamov A.A."/>
            <person name="Grigoriev I.V."/>
            <person name="Spatafora J.W."/>
            <person name="Berbee M.L."/>
        </authorList>
    </citation>
    <scope>NUCLEOTIDE SEQUENCE [LARGE SCALE GENOMIC DNA]</scope>
    <source>
        <strain evidence="1 2">NRRL 1564</strain>
    </source>
</reference>
<gene>
    <name evidence="1" type="ORF">COEREDRAFT_90086</name>
</gene>
<dbReference type="EMBL" id="KZ303579">
    <property type="protein sequence ID" value="PIA12730.1"/>
    <property type="molecule type" value="Genomic_DNA"/>
</dbReference>
<organism evidence="1 2">
    <name type="scientific">Coemansia reversa (strain ATCC 12441 / NRRL 1564)</name>
    <dbReference type="NCBI Taxonomy" id="763665"/>
    <lineage>
        <taxon>Eukaryota</taxon>
        <taxon>Fungi</taxon>
        <taxon>Fungi incertae sedis</taxon>
        <taxon>Zoopagomycota</taxon>
        <taxon>Kickxellomycotina</taxon>
        <taxon>Kickxellomycetes</taxon>
        <taxon>Kickxellales</taxon>
        <taxon>Kickxellaceae</taxon>
        <taxon>Coemansia</taxon>
    </lineage>
</organism>
<dbReference type="AlphaFoldDB" id="A0A2G5B145"/>
<sequence>MSKGCSKRLHAFGFDIHDVWGLINDYIDNRWPYRRNSADNDLFKRDLLVNSGKNSDDYRISQAHHILNPYAILRFIKELHQVRSRDAVCYLGYSFWVDTGSTRVLEQVQTRSVDVLCRYCGYLPASFLQKNEYHSHVGPVADLEESQHISDVAVVIVSSQEQPQFPFNHNADMGNEIANTCMKCLRIHFGQIPSYGYFTKPGILCCLQMGKSGFQMRKYMYNASTNALESLHKQMGICEGNLEKFATSFNACMVLQDGLTEDATKKTYQHPLSAYLFPATRAGFAIECEASSGSGQADISIYPEPGNNCILHFRAEKIFLELSLGITGISFSTLNRHSVAAYVFNQTIEAQT</sequence>
<protein>
    <submittedName>
        <fullName evidence="1">Uncharacterized protein</fullName>
    </submittedName>
</protein>
<evidence type="ECO:0000313" key="1">
    <source>
        <dbReference type="EMBL" id="PIA12730.1"/>
    </source>
</evidence>